<dbReference type="InterPro" id="IPR017850">
    <property type="entry name" value="Alkaline_phosphatase_core_sf"/>
</dbReference>
<dbReference type="KEGG" id="chk:D4L85_19350"/>
<organism evidence="2 3">
    <name type="scientific">Chryseolinea soli</name>
    <dbReference type="NCBI Taxonomy" id="2321403"/>
    <lineage>
        <taxon>Bacteria</taxon>
        <taxon>Pseudomonadati</taxon>
        <taxon>Bacteroidota</taxon>
        <taxon>Cytophagia</taxon>
        <taxon>Cytophagales</taxon>
        <taxon>Fulvivirgaceae</taxon>
        <taxon>Chryseolinea</taxon>
    </lineage>
</organism>
<evidence type="ECO:0000313" key="2">
    <source>
        <dbReference type="EMBL" id="AYB32600.1"/>
    </source>
</evidence>
<dbReference type="EMBL" id="CP032382">
    <property type="protein sequence ID" value="AYB32600.1"/>
    <property type="molecule type" value="Genomic_DNA"/>
</dbReference>
<dbReference type="InterPro" id="IPR037524">
    <property type="entry name" value="PA14/GLEYA"/>
</dbReference>
<dbReference type="PROSITE" id="PS51257">
    <property type="entry name" value="PROKAR_LIPOPROTEIN"/>
    <property type="match status" value="1"/>
</dbReference>
<dbReference type="SUPFAM" id="SSF53649">
    <property type="entry name" value="Alkaline phosphatase-like"/>
    <property type="match status" value="1"/>
</dbReference>
<dbReference type="Pfam" id="PF01663">
    <property type="entry name" value="Phosphodiest"/>
    <property type="match status" value="1"/>
</dbReference>
<dbReference type="Gene3D" id="3.90.182.10">
    <property type="entry name" value="Toxin - Anthrax Protective Antigen,domain 1"/>
    <property type="match status" value="1"/>
</dbReference>
<dbReference type="InterPro" id="IPR002591">
    <property type="entry name" value="Phosphodiest/P_Trfase"/>
</dbReference>
<dbReference type="AlphaFoldDB" id="A0A385SSF1"/>
<dbReference type="GO" id="GO:0016787">
    <property type="term" value="F:hydrolase activity"/>
    <property type="evidence" value="ECO:0007669"/>
    <property type="project" value="UniProtKB-ARBA"/>
</dbReference>
<dbReference type="CDD" id="cd00016">
    <property type="entry name" value="ALP_like"/>
    <property type="match status" value="1"/>
</dbReference>
<evidence type="ECO:0000259" key="1">
    <source>
        <dbReference type="PROSITE" id="PS51820"/>
    </source>
</evidence>
<evidence type="ECO:0000313" key="3">
    <source>
        <dbReference type="Proteomes" id="UP000266183"/>
    </source>
</evidence>
<dbReference type="Pfam" id="PF07691">
    <property type="entry name" value="PA14"/>
    <property type="match status" value="1"/>
</dbReference>
<dbReference type="InterPro" id="IPR059177">
    <property type="entry name" value="GH29D-like_dom"/>
</dbReference>
<protein>
    <submittedName>
        <fullName evidence="2">Beta-glucosidase</fullName>
    </submittedName>
</protein>
<name>A0A385SSF1_9BACT</name>
<dbReference type="InterPro" id="IPR011658">
    <property type="entry name" value="PA14_dom"/>
</dbReference>
<reference evidence="3" key="1">
    <citation type="submission" date="2018-09" db="EMBL/GenBank/DDBJ databases">
        <title>Chryseolinea sp. KIS68-18 isolated from soil.</title>
        <authorList>
            <person name="Weon H.-Y."/>
            <person name="Kwon S.-W."/>
            <person name="Lee S.A."/>
        </authorList>
    </citation>
    <scope>NUCLEOTIDE SEQUENCE [LARGE SCALE GENOMIC DNA]</scope>
    <source>
        <strain evidence="3">KIS68-18</strain>
    </source>
</reference>
<proteinExistence type="predicted"/>
<dbReference type="SUPFAM" id="SSF56988">
    <property type="entry name" value="Anthrax protective antigen"/>
    <property type="match status" value="1"/>
</dbReference>
<dbReference type="Pfam" id="PF13290">
    <property type="entry name" value="CHB_HEX_C_1"/>
    <property type="match status" value="1"/>
</dbReference>
<dbReference type="PANTHER" id="PTHR10151:SF120">
    <property type="entry name" value="BIS(5'-ADENOSYL)-TRIPHOSPHATASE"/>
    <property type="match status" value="1"/>
</dbReference>
<gene>
    <name evidence="2" type="ORF">D4L85_19350</name>
</gene>
<accession>A0A385SSF1</accession>
<dbReference type="PROSITE" id="PS51820">
    <property type="entry name" value="PA14"/>
    <property type="match status" value="1"/>
</dbReference>
<dbReference type="Gene3D" id="3.40.720.10">
    <property type="entry name" value="Alkaline Phosphatase, subunit A"/>
    <property type="match status" value="1"/>
</dbReference>
<feature type="domain" description="PA14" evidence="1">
    <location>
        <begin position="419"/>
        <end position="557"/>
    </location>
</feature>
<sequence>MNITLQKTRSRSKAYAPKNICWFMLLAIASACTSSPESNPSVAGIEHIIIIGVDGMSPDGVLHAESPNMHYFMEHGSHTMHARAVLPTTSSTNWATMIMGVGPEQHGITSNEWERDDFTLPTVVAGEEGISPTIFSVVRKAKPDAEIAVIYDWDGFGRLFEHSAVNYAIDADGEEDAANKAVAYIKAKKPVLTFVHMDHVDHAGHTYGHGTPQYYKAVSRADSLLGKIIDASKLAGTYAQTLFIVTADHGGIGKGHGGETLAEIEIPFILYGKSVKKNHEIKYPVFQYDNAATVAFALHVEPPHFWIGKPVKSAFEGFPDEVAKVKQEELRAPIILPAAKLNNPAGGLFIDKKPVVEIQPGQPDDTIRYTLDGSDPSRTSSLYNGPFSLEHSAVLKAKSFSQAKESAIAKGYFRLVDSHRPQGTRYSYYEGSDWHKLPAFEKIHALSSGKLYEFRVDSIRHRDTQFAVKFESHLKINTPGEYTFYTASDDGSKLYINHQEVVDNDGGHGTLERSGKVTLPVGLHPITVTYFNEGGGSWIDVFYKGPGITKQIIPADVLYLN</sequence>
<dbReference type="SMART" id="SM00758">
    <property type="entry name" value="PA14"/>
    <property type="match status" value="1"/>
</dbReference>
<keyword evidence="3" id="KW-1185">Reference proteome</keyword>
<dbReference type="PANTHER" id="PTHR10151">
    <property type="entry name" value="ECTONUCLEOTIDE PYROPHOSPHATASE/PHOSPHODIESTERASE"/>
    <property type="match status" value="1"/>
</dbReference>
<dbReference type="Proteomes" id="UP000266183">
    <property type="component" value="Chromosome"/>
</dbReference>